<dbReference type="Gene3D" id="3.40.50.1000">
    <property type="entry name" value="HAD superfamily/HAD-like"/>
    <property type="match status" value="1"/>
</dbReference>
<evidence type="ECO:0000313" key="12">
    <source>
        <dbReference type="Proteomes" id="UP000178645"/>
    </source>
</evidence>
<comment type="catalytic activity">
    <reaction evidence="10">
        <text>O-phospho-D-serine + H2O = D-serine + phosphate</text>
        <dbReference type="Rhea" id="RHEA:24873"/>
        <dbReference type="ChEBI" id="CHEBI:15377"/>
        <dbReference type="ChEBI" id="CHEBI:35247"/>
        <dbReference type="ChEBI" id="CHEBI:43474"/>
        <dbReference type="ChEBI" id="CHEBI:58680"/>
        <dbReference type="EC" id="3.1.3.3"/>
    </reaction>
</comment>
<dbReference type="GO" id="GO:0006564">
    <property type="term" value="P:L-serine biosynthetic process"/>
    <property type="evidence" value="ECO:0007669"/>
    <property type="project" value="UniProtKB-KW"/>
</dbReference>
<comment type="caution">
    <text evidence="11">The sequence shown here is derived from an EMBL/GenBank/DDBJ whole genome shotgun (WGS) entry which is preliminary data.</text>
</comment>
<evidence type="ECO:0000256" key="8">
    <source>
        <dbReference type="ARBA" id="ARBA00023299"/>
    </source>
</evidence>
<dbReference type="SUPFAM" id="SSF56784">
    <property type="entry name" value="HAD-like"/>
    <property type="match status" value="1"/>
</dbReference>
<dbReference type="InterPro" id="IPR050582">
    <property type="entry name" value="HAD-like_SerB"/>
</dbReference>
<evidence type="ECO:0000313" key="11">
    <source>
        <dbReference type="EMBL" id="OGJ02169.1"/>
    </source>
</evidence>
<evidence type="ECO:0000256" key="7">
    <source>
        <dbReference type="ARBA" id="ARBA00022842"/>
    </source>
</evidence>
<dbReference type="InterPro" id="IPR036412">
    <property type="entry name" value="HAD-like_sf"/>
</dbReference>
<comment type="cofactor">
    <cofactor evidence="1">
        <name>Mg(2+)</name>
        <dbReference type="ChEBI" id="CHEBI:18420"/>
    </cofactor>
</comment>
<dbReference type="InterPro" id="IPR023214">
    <property type="entry name" value="HAD_sf"/>
</dbReference>
<comment type="catalytic activity">
    <reaction evidence="9">
        <text>O-phospho-L-serine + H2O = L-serine + phosphate</text>
        <dbReference type="Rhea" id="RHEA:21208"/>
        <dbReference type="ChEBI" id="CHEBI:15377"/>
        <dbReference type="ChEBI" id="CHEBI:33384"/>
        <dbReference type="ChEBI" id="CHEBI:43474"/>
        <dbReference type="ChEBI" id="CHEBI:57524"/>
        <dbReference type="EC" id="3.1.3.3"/>
    </reaction>
</comment>
<organism evidence="11 12">
    <name type="scientific">Candidatus Nomurabacteria bacterium RIFCSPLOWO2_12_FULL_44_11</name>
    <dbReference type="NCBI Taxonomy" id="1801796"/>
    <lineage>
        <taxon>Bacteria</taxon>
        <taxon>Candidatus Nomuraibacteriota</taxon>
    </lineage>
</organism>
<comment type="pathway">
    <text evidence="2">Amino-acid biosynthesis; L-serine biosynthesis; L-serine from 3-phospho-D-glycerate: step 3/3.</text>
</comment>
<keyword evidence="8" id="KW-0718">Serine biosynthesis</keyword>
<keyword evidence="4" id="KW-0028">Amino-acid biosynthesis</keyword>
<protein>
    <recommendedName>
        <fullName evidence="3">phosphoserine phosphatase</fullName>
        <ecNumber evidence="3">3.1.3.3</ecNumber>
    </recommendedName>
</protein>
<dbReference type="PANTHER" id="PTHR43344:SF2">
    <property type="entry name" value="PHOSPHOSERINE PHOSPHATASE"/>
    <property type="match status" value="1"/>
</dbReference>
<accession>A0A1F6Y745</accession>
<proteinExistence type="predicted"/>
<keyword evidence="6" id="KW-0378">Hydrolase</keyword>
<reference evidence="11 12" key="1">
    <citation type="journal article" date="2016" name="Nat. Commun.">
        <title>Thousands of microbial genomes shed light on interconnected biogeochemical processes in an aquifer system.</title>
        <authorList>
            <person name="Anantharaman K."/>
            <person name="Brown C.T."/>
            <person name="Hug L.A."/>
            <person name="Sharon I."/>
            <person name="Castelle C.J."/>
            <person name="Probst A.J."/>
            <person name="Thomas B.C."/>
            <person name="Singh A."/>
            <person name="Wilkins M.J."/>
            <person name="Karaoz U."/>
            <person name="Brodie E.L."/>
            <person name="Williams K.H."/>
            <person name="Hubbard S.S."/>
            <person name="Banfield J.F."/>
        </authorList>
    </citation>
    <scope>NUCLEOTIDE SEQUENCE [LARGE SCALE GENOMIC DNA]</scope>
</reference>
<evidence type="ECO:0000256" key="1">
    <source>
        <dbReference type="ARBA" id="ARBA00001946"/>
    </source>
</evidence>
<sequence length="213" mass="23612">MNNIRVCLLDFDGTLVTDDILGLLCGLVGKQEESQKINDAFIRGELEPLSSLVERINLITGITRFQIMDLLSKNNYLMPGANELIQFLKGNKIITILASGNILSVLEYYQKLLGIDYIVGSNPDILKEKIVGITEFSYSGPQFKIDGIKKIIDPMKLEKENIIAIGDSPADKGMFELSGFSIAFNPKGNIADFADIVIKDDLSRIINILQNKN</sequence>
<dbReference type="GO" id="GO:0036424">
    <property type="term" value="F:L-phosphoserine phosphatase activity"/>
    <property type="evidence" value="ECO:0007669"/>
    <property type="project" value="TreeGrafter"/>
</dbReference>
<dbReference type="Proteomes" id="UP000178645">
    <property type="component" value="Unassembled WGS sequence"/>
</dbReference>
<keyword evidence="7" id="KW-0460">Magnesium</keyword>
<dbReference type="GO" id="GO:0000287">
    <property type="term" value="F:magnesium ion binding"/>
    <property type="evidence" value="ECO:0007669"/>
    <property type="project" value="TreeGrafter"/>
</dbReference>
<gene>
    <name evidence="11" type="ORF">A3G53_02130</name>
</gene>
<evidence type="ECO:0000256" key="9">
    <source>
        <dbReference type="ARBA" id="ARBA00048138"/>
    </source>
</evidence>
<dbReference type="AlphaFoldDB" id="A0A1F6Y745"/>
<evidence type="ECO:0000256" key="3">
    <source>
        <dbReference type="ARBA" id="ARBA00012640"/>
    </source>
</evidence>
<evidence type="ECO:0000256" key="4">
    <source>
        <dbReference type="ARBA" id="ARBA00022605"/>
    </source>
</evidence>
<keyword evidence="5" id="KW-0479">Metal-binding</keyword>
<evidence type="ECO:0000256" key="2">
    <source>
        <dbReference type="ARBA" id="ARBA00005135"/>
    </source>
</evidence>
<dbReference type="PANTHER" id="PTHR43344">
    <property type="entry name" value="PHOSPHOSERINE PHOSPHATASE"/>
    <property type="match status" value="1"/>
</dbReference>
<dbReference type="EMBL" id="MFVU01000011">
    <property type="protein sequence ID" value="OGJ02169.1"/>
    <property type="molecule type" value="Genomic_DNA"/>
</dbReference>
<name>A0A1F6Y745_9BACT</name>
<evidence type="ECO:0000256" key="10">
    <source>
        <dbReference type="ARBA" id="ARBA00048523"/>
    </source>
</evidence>
<dbReference type="Pfam" id="PF12710">
    <property type="entry name" value="HAD"/>
    <property type="match status" value="1"/>
</dbReference>
<dbReference type="EC" id="3.1.3.3" evidence="3"/>
<dbReference type="GO" id="GO:0005737">
    <property type="term" value="C:cytoplasm"/>
    <property type="evidence" value="ECO:0007669"/>
    <property type="project" value="TreeGrafter"/>
</dbReference>
<evidence type="ECO:0000256" key="6">
    <source>
        <dbReference type="ARBA" id="ARBA00022801"/>
    </source>
</evidence>
<evidence type="ECO:0000256" key="5">
    <source>
        <dbReference type="ARBA" id="ARBA00022723"/>
    </source>
</evidence>